<accession>A0A3N4M5Q0</accession>
<comment type="caution">
    <text evidence="1">The sequence shown here is derived from an EMBL/GenBank/DDBJ whole genome shotgun (WGS) entry which is preliminary data.</text>
</comment>
<evidence type="ECO:0000313" key="2">
    <source>
        <dbReference type="Proteomes" id="UP000279089"/>
    </source>
</evidence>
<dbReference type="InterPro" id="IPR007485">
    <property type="entry name" value="LPS_assembly_LptE"/>
</dbReference>
<evidence type="ECO:0000313" key="1">
    <source>
        <dbReference type="EMBL" id="RPD38335.1"/>
    </source>
</evidence>
<dbReference type="Proteomes" id="UP000279089">
    <property type="component" value="Unassembled WGS sequence"/>
</dbReference>
<protein>
    <recommendedName>
        <fullName evidence="3">LptE family protein</fullName>
    </recommendedName>
</protein>
<dbReference type="Pfam" id="PF04390">
    <property type="entry name" value="LptE"/>
    <property type="match status" value="1"/>
</dbReference>
<dbReference type="GO" id="GO:0019867">
    <property type="term" value="C:outer membrane"/>
    <property type="evidence" value="ECO:0007669"/>
    <property type="project" value="InterPro"/>
</dbReference>
<sequence>MSNYPMSKYCYLIACLGLWTVLGACSIKYSAAGASIHPDAKTVLVRFIENRAPQNNPQLSQQITEKLRQKILAQTRLTQTNEQNADYEFKGTVTGYSVSNAAVTDIDKPATARLTITLNITFINRVGDKKGFANQSFSRSADFNASQSLNSAESRLLAEIVPNLVDDVFNRAFANW</sequence>
<proteinExistence type="predicted"/>
<gene>
    <name evidence="1" type="ORF">EG028_25960</name>
</gene>
<dbReference type="OrthoDB" id="9790776at2"/>
<dbReference type="GO" id="GO:0043165">
    <property type="term" value="P:Gram-negative-bacterium-type cell outer membrane assembly"/>
    <property type="evidence" value="ECO:0007669"/>
    <property type="project" value="InterPro"/>
</dbReference>
<name>A0A3N4M5Q0_9BACT</name>
<dbReference type="EMBL" id="RMBX01000016">
    <property type="protein sequence ID" value="RPD38335.1"/>
    <property type="molecule type" value="Genomic_DNA"/>
</dbReference>
<evidence type="ECO:0008006" key="3">
    <source>
        <dbReference type="Google" id="ProtNLM"/>
    </source>
</evidence>
<organism evidence="1 2">
    <name type="scientific">Chitinophaga barathri</name>
    <dbReference type="NCBI Taxonomy" id="1647451"/>
    <lineage>
        <taxon>Bacteria</taxon>
        <taxon>Pseudomonadati</taxon>
        <taxon>Bacteroidota</taxon>
        <taxon>Chitinophagia</taxon>
        <taxon>Chitinophagales</taxon>
        <taxon>Chitinophagaceae</taxon>
        <taxon>Chitinophaga</taxon>
    </lineage>
</organism>
<dbReference type="AlphaFoldDB" id="A0A3N4M5Q0"/>
<keyword evidence="2" id="KW-1185">Reference proteome</keyword>
<reference evidence="2" key="1">
    <citation type="submission" date="2018-11" db="EMBL/GenBank/DDBJ databases">
        <title>Chitinophaga lutea sp.nov., isolate from arsenic contaminated soil.</title>
        <authorList>
            <person name="Zong Y."/>
        </authorList>
    </citation>
    <scope>NUCLEOTIDE SEQUENCE [LARGE SCALE GENOMIC DNA]</scope>
    <source>
        <strain evidence="2">YLT18</strain>
    </source>
</reference>